<dbReference type="PANTHER" id="PTHR31718:SF0">
    <property type="entry name" value="PLAT DOMAIN-CONTAINING PROTEIN 2"/>
    <property type="match status" value="1"/>
</dbReference>
<evidence type="ECO:0000259" key="2">
    <source>
        <dbReference type="PROSITE" id="PS50095"/>
    </source>
</evidence>
<dbReference type="Pfam" id="PF01477">
    <property type="entry name" value="PLAT"/>
    <property type="match status" value="1"/>
</dbReference>
<proteinExistence type="predicted"/>
<dbReference type="CDD" id="cd01754">
    <property type="entry name" value="PLAT_plant_stress"/>
    <property type="match status" value="1"/>
</dbReference>
<dbReference type="Gene3D" id="2.60.60.20">
    <property type="entry name" value="PLAT/LH2 domain"/>
    <property type="match status" value="1"/>
</dbReference>
<gene>
    <name evidence="3" type="ORF">SI8410_08011672</name>
</gene>
<evidence type="ECO:0000313" key="4">
    <source>
        <dbReference type="Proteomes" id="UP000663760"/>
    </source>
</evidence>
<dbReference type="PROSITE" id="PS50095">
    <property type="entry name" value="PLAT"/>
    <property type="match status" value="1"/>
</dbReference>
<accession>A0A7I8KVJ0</accession>
<sequence length="175" mass="18781">MEISIPLYLLKTAYFSSQSPQADCVYTVYVRTGSIWKGGTDSIISLALTDSSGAGVNITNLEEWGGLMGPGYNYFERGNLDIFSGRGPCLAAPPCWMELYSDGSGPHHGWYCNYVEVTTTGPHVACAQQLFTVEQWLATDAAPYELTASRDYCGQAARGGAVVKEAAVASTTLVN</sequence>
<dbReference type="PANTHER" id="PTHR31718">
    <property type="entry name" value="PLAT DOMAIN-CONTAINING PROTEIN"/>
    <property type="match status" value="1"/>
</dbReference>
<dbReference type="OrthoDB" id="5322100at2759"/>
<dbReference type="EMBL" id="LR746271">
    <property type="protein sequence ID" value="CAA7400994.1"/>
    <property type="molecule type" value="Genomic_DNA"/>
</dbReference>
<name>A0A7I8KVJ0_SPIIN</name>
<dbReference type="InterPro" id="IPR001024">
    <property type="entry name" value="PLAT/LH2_dom"/>
</dbReference>
<evidence type="ECO:0000256" key="1">
    <source>
        <dbReference type="PROSITE-ProRule" id="PRU00152"/>
    </source>
</evidence>
<reference evidence="3" key="1">
    <citation type="submission" date="2020-02" db="EMBL/GenBank/DDBJ databases">
        <authorList>
            <person name="Scholz U."/>
            <person name="Mascher M."/>
            <person name="Fiebig A."/>
        </authorList>
    </citation>
    <scope>NUCLEOTIDE SEQUENCE</scope>
</reference>
<dbReference type="InterPro" id="IPR036392">
    <property type="entry name" value="PLAT/LH2_dom_sf"/>
</dbReference>
<feature type="domain" description="PLAT" evidence="2">
    <location>
        <begin position="24"/>
        <end position="151"/>
    </location>
</feature>
<organism evidence="3 4">
    <name type="scientific">Spirodela intermedia</name>
    <name type="common">Intermediate duckweed</name>
    <dbReference type="NCBI Taxonomy" id="51605"/>
    <lineage>
        <taxon>Eukaryota</taxon>
        <taxon>Viridiplantae</taxon>
        <taxon>Streptophyta</taxon>
        <taxon>Embryophyta</taxon>
        <taxon>Tracheophyta</taxon>
        <taxon>Spermatophyta</taxon>
        <taxon>Magnoliopsida</taxon>
        <taxon>Liliopsida</taxon>
        <taxon>Araceae</taxon>
        <taxon>Lemnoideae</taxon>
        <taxon>Spirodela</taxon>
    </lineage>
</organism>
<dbReference type="AlphaFoldDB" id="A0A7I8KVJ0"/>
<dbReference type="SUPFAM" id="SSF49723">
    <property type="entry name" value="Lipase/lipooxygenase domain (PLAT/LH2 domain)"/>
    <property type="match status" value="1"/>
</dbReference>
<keyword evidence="4" id="KW-1185">Reference proteome</keyword>
<comment type="caution">
    <text evidence="1">Lacks conserved residue(s) required for the propagation of feature annotation.</text>
</comment>
<evidence type="ECO:0000313" key="3">
    <source>
        <dbReference type="EMBL" id="CAA7400994.1"/>
    </source>
</evidence>
<dbReference type="Proteomes" id="UP000663760">
    <property type="component" value="Chromosome 8"/>
</dbReference>
<protein>
    <recommendedName>
        <fullName evidence="2">PLAT domain-containing protein</fullName>
    </recommendedName>
</protein>